<dbReference type="AlphaFoldDB" id="A0A9P9ACJ6"/>
<evidence type="ECO:0000313" key="2">
    <source>
        <dbReference type="EMBL" id="KAH6689600.1"/>
    </source>
</evidence>
<dbReference type="PANTHER" id="PTHR12496:SF0">
    <property type="entry name" value="METHYLTRANSFERASE DOMAIN-CONTAINING PROTEIN"/>
    <property type="match status" value="1"/>
</dbReference>
<gene>
    <name evidence="2" type="ORF">F5X68DRAFT_260261</name>
</gene>
<name>A0A9P9ACJ6_9PEZI</name>
<feature type="domain" description="Methyltransferase" evidence="1">
    <location>
        <begin position="131"/>
        <end position="347"/>
    </location>
</feature>
<accession>A0A9P9ACJ6</accession>
<protein>
    <submittedName>
        <fullName evidence="2">Methyltransferase domain-containing protein</fullName>
    </submittedName>
</protein>
<dbReference type="EMBL" id="JAGSXJ010000007">
    <property type="protein sequence ID" value="KAH6689600.1"/>
    <property type="molecule type" value="Genomic_DNA"/>
</dbReference>
<dbReference type="Proteomes" id="UP000770015">
    <property type="component" value="Unassembled WGS sequence"/>
</dbReference>
<dbReference type="Pfam" id="PF13679">
    <property type="entry name" value="Methyltransf_32"/>
    <property type="match status" value="1"/>
</dbReference>
<keyword evidence="2" id="KW-0808">Transferase</keyword>
<keyword evidence="2" id="KW-0489">Methyltransferase</keyword>
<reference evidence="2" key="1">
    <citation type="journal article" date="2021" name="Nat. Commun.">
        <title>Genetic determinants of endophytism in the Arabidopsis root mycobiome.</title>
        <authorList>
            <person name="Mesny F."/>
            <person name="Miyauchi S."/>
            <person name="Thiergart T."/>
            <person name="Pickel B."/>
            <person name="Atanasova L."/>
            <person name="Karlsson M."/>
            <person name="Huettel B."/>
            <person name="Barry K.W."/>
            <person name="Haridas S."/>
            <person name="Chen C."/>
            <person name="Bauer D."/>
            <person name="Andreopoulos W."/>
            <person name="Pangilinan J."/>
            <person name="LaButti K."/>
            <person name="Riley R."/>
            <person name="Lipzen A."/>
            <person name="Clum A."/>
            <person name="Drula E."/>
            <person name="Henrissat B."/>
            <person name="Kohler A."/>
            <person name="Grigoriev I.V."/>
            <person name="Martin F.M."/>
            <person name="Hacquard S."/>
        </authorList>
    </citation>
    <scope>NUCLEOTIDE SEQUENCE</scope>
    <source>
        <strain evidence="2">MPI-SDFR-AT-0117</strain>
    </source>
</reference>
<dbReference type="GO" id="GO:0008168">
    <property type="term" value="F:methyltransferase activity"/>
    <property type="evidence" value="ECO:0007669"/>
    <property type="project" value="UniProtKB-KW"/>
</dbReference>
<organism evidence="2 3">
    <name type="scientific">Plectosphaerella plurivora</name>
    <dbReference type="NCBI Taxonomy" id="936078"/>
    <lineage>
        <taxon>Eukaryota</taxon>
        <taxon>Fungi</taxon>
        <taxon>Dikarya</taxon>
        <taxon>Ascomycota</taxon>
        <taxon>Pezizomycotina</taxon>
        <taxon>Sordariomycetes</taxon>
        <taxon>Hypocreomycetidae</taxon>
        <taxon>Glomerellales</taxon>
        <taxon>Plectosphaerellaceae</taxon>
        <taxon>Plectosphaerella</taxon>
    </lineage>
</organism>
<dbReference type="InterPro" id="IPR025714">
    <property type="entry name" value="Methyltranfer_dom"/>
</dbReference>
<dbReference type="OrthoDB" id="10258156at2759"/>
<proteinExistence type="predicted"/>
<keyword evidence="3" id="KW-1185">Reference proteome</keyword>
<dbReference type="PANTHER" id="PTHR12496">
    <property type="entry name" value="CGI-41 METHYLTRANSFERASE"/>
    <property type="match status" value="1"/>
</dbReference>
<dbReference type="GO" id="GO:0032259">
    <property type="term" value="P:methylation"/>
    <property type="evidence" value="ECO:0007669"/>
    <property type="project" value="UniProtKB-KW"/>
</dbReference>
<sequence>MIPEKPLPYSDEFSSAEEYVDALLDFTHNDDRFQMLAGGVHLLDFFTGERSLFEMSLPEDWQKYILERDSMSFVNALLRVDHDALPEDQRPPPSLAEYIKNVRRLYLRRDYAPQRQVPQLSREVAVGMKTKKVHEVSNFADYVDHLADDISKQYGKDITHLVDFGSGQNYLGRTLALPPYNKHVIAVEGREHNIAASRTLDVKVGLATREKVHRNKKVWMQVVDSQAPEGAPAPRAKYRAEKGVEVEVAPEVDLRPTKELGAEYVREPGKGTVSYVMSRLENGDLTDVIAKIENEVLPDTEKKDLRMMAVSIHSCGNLSHYGIRSLVMNEDIHAVAIVGCCYNLLTEKLGPPTYKFPYVRPSLQAANGRVFNESHKFDPEGFPISKRMCDFRGDGVRFNITARMMACQAPYNWGEEESHHFFTRNLYRSVFQRMLLDRGVIKRVFHRKGDTDENFEADSTSEDPAMTPFDSSTNPVILGNLRKNAYDSFATYVRGAITKLSTHREWNRYSAIVKAKMGDVTDEEIARYEREFLSRGREVSAIWTLMAFSGTLVESLIVTDRWLFLKEHTDVVRDCWVESVFDYKESPRNLVVIGIKK</sequence>
<dbReference type="InterPro" id="IPR052220">
    <property type="entry name" value="METTL25"/>
</dbReference>
<comment type="caution">
    <text evidence="2">The sequence shown here is derived from an EMBL/GenBank/DDBJ whole genome shotgun (WGS) entry which is preliminary data.</text>
</comment>
<evidence type="ECO:0000313" key="3">
    <source>
        <dbReference type="Proteomes" id="UP000770015"/>
    </source>
</evidence>
<evidence type="ECO:0000259" key="1">
    <source>
        <dbReference type="Pfam" id="PF13679"/>
    </source>
</evidence>